<dbReference type="PROSITE" id="PS00893">
    <property type="entry name" value="NUDIX_BOX"/>
    <property type="match status" value="1"/>
</dbReference>
<evidence type="ECO:0000256" key="1">
    <source>
        <dbReference type="ARBA" id="ARBA00005582"/>
    </source>
</evidence>
<evidence type="ECO:0000259" key="3">
    <source>
        <dbReference type="PROSITE" id="PS51462"/>
    </source>
</evidence>
<protein>
    <submittedName>
        <fullName evidence="4">Mutator protein MutT4</fullName>
        <ecNumber evidence="4">3.6.1.-</ecNumber>
    </submittedName>
</protein>
<dbReference type="Gene3D" id="3.90.79.10">
    <property type="entry name" value="Nucleoside Triphosphate Pyrophosphohydrolase"/>
    <property type="match status" value="1"/>
</dbReference>
<accession>A0ABY4RY39</accession>
<dbReference type="EC" id="3.6.1.-" evidence="4"/>
<evidence type="ECO:0000256" key="2">
    <source>
        <dbReference type="ARBA" id="ARBA00022801"/>
    </source>
</evidence>
<dbReference type="InterPro" id="IPR015797">
    <property type="entry name" value="NUDIX_hydrolase-like_dom_sf"/>
</dbReference>
<sequence length="151" mass="17468">MAHKLAAGVVIVKDETVLLVKDKSGWSLPKGSTEMGETFLKTAEREAFEETGLKIAVEEVAFITEYTSEKYGQYLHVYYSGSLQSEQGEMKDPDLDVIEVRFVNVRDLRNFIKFRPWLIPLEKWIQNRELKYHSFDSAVEGFYISEMNCED</sequence>
<dbReference type="RefSeq" id="WP_249863034.1">
    <property type="nucleotide sequence ID" value="NZ_CP027059.1"/>
</dbReference>
<evidence type="ECO:0000313" key="5">
    <source>
        <dbReference type="Proteomes" id="UP001057134"/>
    </source>
</evidence>
<dbReference type="SUPFAM" id="SSF55811">
    <property type="entry name" value="Nudix"/>
    <property type="match status" value="1"/>
</dbReference>
<reference evidence="4" key="1">
    <citation type="submission" date="2018-02" db="EMBL/GenBank/DDBJ databases">
        <authorList>
            <person name="Kim S.-K."/>
            <person name="Jung H.-I."/>
            <person name="Lee S.-W."/>
        </authorList>
    </citation>
    <scope>NUCLEOTIDE SEQUENCE</scope>
    <source>
        <strain evidence="4">SK3146</strain>
    </source>
</reference>
<dbReference type="EMBL" id="CP027059">
    <property type="protein sequence ID" value="UQZ87586.1"/>
    <property type="molecule type" value="Genomic_DNA"/>
</dbReference>
<dbReference type="InterPro" id="IPR000086">
    <property type="entry name" value="NUDIX_hydrolase_dom"/>
</dbReference>
<name>A0ABY4RY39_9BACL</name>
<keyword evidence="2 4" id="KW-0378">Hydrolase</keyword>
<feature type="domain" description="Nudix hydrolase" evidence="3">
    <location>
        <begin position="2"/>
        <end position="125"/>
    </location>
</feature>
<dbReference type="PANTHER" id="PTHR43736:SF1">
    <property type="entry name" value="DIHYDRONEOPTERIN TRIPHOSPHATE DIPHOSPHATASE"/>
    <property type="match status" value="1"/>
</dbReference>
<dbReference type="PROSITE" id="PS51462">
    <property type="entry name" value="NUDIX"/>
    <property type="match status" value="1"/>
</dbReference>
<comment type="similarity">
    <text evidence="1">Belongs to the Nudix hydrolase family.</text>
</comment>
<dbReference type="PANTHER" id="PTHR43736">
    <property type="entry name" value="ADP-RIBOSE PYROPHOSPHATASE"/>
    <property type="match status" value="1"/>
</dbReference>
<organism evidence="4 5">
    <name type="scientific">Paenibacillus konkukensis</name>
    <dbReference type="NCBI Taxonomy" id="2020716"/>
    <lineage>
        <taxon>Bacteria</taxon>
        <taxon>Bacillati</taxon>
        <taxon>Bacillota</taxon>
        <taxon>Bacilli</taxon>
        <taxon>Bacillales</taxon>
        <taxon>Paenibacillaceae</taxon>
        <taxon>Paenibacillus</taxon>
    </lineage>
</organism>
<evidence type="ECO:0000313" key="4">
    <source>
        <dbReference type="EMBL" id="UQZ87586.1"/>
    </source>
</evidence>
<dbReference type="InterPro" id="IPR020084">
    <property type="entry name" value="NUDIX_hydrolase_CS"/>
</dbReference>
<proteinExistence type="inferred from homology"/>
<gene>
    <name evidence="4" type="primary">mutT4_3</name>
    <name evidence="4" type="ORF">SK3146_06888</name>
</gene>
<keyword evidence="5" id="KW-1185">Reference proteome</keyword>
<dbReference type="Pfam" id="PF00293">
    <property type="entry name" value="NUDIX"/>
    <property type="match status" value="1"/>
</dbReference>
<dbReference type="Proteomes" id="UP001057134">
    <property type="component" value="Chromosome"/>
</dbReference>
<dbReference type="GO" id="GO:0016787">
    <property type="term" value="F:hydrolase activity"/>
    <property type="evidence" value="ECO:0007669"/>
    <property type="project" value="UniProtKB-KW"/>
</dbReference>
<reference evidence="4" key="2">
    <citation type="journal article" date="2021" name="J Anim Sci Technol">
        <title>Complete genome sequence of Paenibacillus konkukensis sp. nov. SK3146 as a potential probiotic strain.</title>
        <authorList>
            <person name="Jung H.I."/>
            <person name="Park S."/>
            <person name="Niu K.M."/>
            <person name="Lee S.W."/>
            <person name="Kothari D."/>
            <person name="Yi K.J."/>
            <person name="Kim S.K."/>
        </authorList>
    </citation>
    <scope>NUCLEOTIDE SEQUENCE</scope>
    <source>
        <strain evidence="4">SK3146</strain>
    </source>
</reference>